<evidence type="ECO:0000256" key="8">
    <source>
        <dbReference type="SAM" id="MobiDB-lite"/>
    </source>
</evidence>
<dbReference type="GO" id="GO:0032259">
    <property type="term" value="P:methylation"/>
    <property type="evidence" value="ECO:0007669"/>
    <property type="project" value="UniProtKB-KW"/>
</dbReference>
<reference evidence="11 12" key="1">
    <citation type="submission" date="2019-07" db="EMBL/GenBank/DDBJ databases">
        <title>Rhodotorula toruloides NBRC10032 genome sequencing.</title>
        <authorList>
            <person name="Shida Y."/>
            <person name="Takaku H."/>
            <person name="Ogasawara W."/>
            <person name="Mori K."/>
        </authorList>
    </citation>
    <scope>NUCLEOTIDE SEQUENCE [LARGE SCALE GENOMIC DNA]</scope>
    <source>
        <strain evidence="11 12">NBRC10032</strain>
    </source>
</reference>
<evidence type="ECO:0000256" key="7">
    <source>
        <dbReference type="ARBA" id="ARBA00023242"/>
    </source>
</evidence>
<feature type="compositionally biased region" description="Pro residues" evidence="8">
    <location>
        <begin position="24"/>
        <end position="35"/>
    </location>
</feature>
<evidence type="ECO:0000256" key="3">
    <source>
        <dbReference type="ARBA" id="ARBA00022454"/>
    </source>
</evidence>
<keyword evidence="3" id="KW-0158">Chromosome</keyword>
<dbReference type="InterPro" id="IPR003616">
    <property type="entry name" value="Post-SET_dom"/>
</dbReference>
<evidence type="ECO:0000256" key="5">
    <source>
        <dbReference type="ARBA" id="ARBA00022679"/>
    </source>
</evidence>
<comment type="subcellular location">
    <subcellularLocation>
        <location evidence="2">Chromosome</location>
    </subcellularLocation>
    <subcellularLocation>
        <location evidence="1">Nucleus</location>
    </subcellularLocation>
</comment>
<feature type="compositionally biased region" description="Basic and acidic residues" evidence="8">
    <location>
        <begin position="246"/>
        <end position="269"/>
    </location>
</feature>
<keyword evidence="4 11" id="KW-0489">Methyltransferase</keyword>
<dbReference type="Pfam" id="PF00856">
    <property type="entry name" value="SET"/>
    <property type="match status" value="1"/>
</dbReference>
<evidence type="ECO:0000256" key="6">
    <source>
        <dbReference type="ARBA" id="ARBA00022691"/>
    </source>
</evidence>
<feature type="domain" description="SET" evidence="9">
    <location>
        <begin position="383"/>
        <end position="508"/>
    </location>
</feature>
<keyword evidence="7" id="KW-0539">Nucleus</keyword>
<comment type="caution">
    <text evidence="11">The sequence shown here is derived from an EMBL/GenBank/DDBJ whole genome shotgun (WGS) entry which is preliminary data.</text>
</comment>
<evidence type="ECO:0000256" key="4">
    <source>
        <dbReference type="ARBA" id="ARBA00022603"/>
    </source>
</evidence>
<evidence type="ECO:0000256" key="2">
    <source>
        <dbReference type="ARBA" id="ARBA00004286"/>
    </source>
</evidence>
<keyword evidence="5 11" id="KW-0808">Transferase</keyword>
<feature type="region of interest" description="Disordered" evidence="8">
    <location>
        <begin position="239"/>
        <end position="269"/>
    </location>
</feature>
<feature type="compositionally biased region" description="Low complexity" evidence="8">
    <location>
        <begin position="103"/>
        <end position="112"/>
    </location>
</feature>
<dbReference type="OrthoDB" id="308383at2759"/>
<keyword evidence="6" id="KW-0949">S-adenosyl-L-methionine</keyword>
<feature type="compositionally biased region" description="Polar residues" evidence="8">
    <location>
        <begin position="177"/>
        <end position="188"/>
    </location>
</feature>
<organism evidence="11 12">
    <name type="scientific">Rhodotorula toruloides</name>
    <name type="common">Yeast</name>
    <name type="synonym">Rhodosporidium toruloides</name>
    <dbReference type="NCBI Taxonomy" id="5286"/>
    <lineage>
        <taxon>Eukaryota</taxon>
        <taxon>Fungi</taxon>
        <taxon>Dikarya</taxon>
        <taxon>Basidiomycota</taxon>
        <taxon>Pucciniomycotina</taxon>
        <taxon>Microbotryomycetes</taxon>
        <taxon>Sporidiobolales</taxon>
        <taxon>Sporidiobolaceae</taxon>
        <taxon>Rhodotorula</taxon>
    </lineage>
</organism>
<feature type="domain" description="Post-SET" evidence="10">
    <location>
        <begin position="563"/>
        <end position="579"/>
    </location>
</feature>
<dbReference type="PROSITE" id="PS50868">
    <property type="entry name" value="POST_SET"/>
    <property type="match status" value="1"/>
</dbReference>
<dbReference type="InterPro" id="IPR046341">
    <property type="entry name" value="SET_dom_sf"/>
</dbReference>
<dbReference type="PROSITE" id="PS50280">
    <property type="entry name" value="SET"/>
    <property type="match status" value="1"/>
</dbReference>
<dbReference type="GO" id="GO:0008168">
    <property type="term" value="F:methyltransferase activity"/>
    <property type="evidence" value="ECO:0007669"/>
    <property type="project" value="UniProtKB-KW"/>
</dbReference>
<dbReference type="InterPro" id="IPR001214">
    <property type="entry name" value="SET_dom"/>
</dbReference>
<evidence type="ECO:0000259" key="9">
    <source>
        <dbReference type="PROSITE" id="PS50280"/>
    </source>
</evidence>
<feature type="compositionally biased region" description="Basic and acidic residues" evidence="8">
    <location>
        <begin position="40"/>
        <end position="53"/>
    </location>
</feature>
<feature type="region of interest" description="Disordered" evidence="8">
    <location>
        <begin position="523"/>
        <end position="549"/>
    </location>
</feature>
<sequence length="665" mass="71941">MLAPLAAKGVTAVTSPIKSAFAYSPPPPSPAPRPAPFDAAETRLGKRSQREDSVESALTELSADEGHGAAVAAAERTDLAKKPRLADEEDVNEGQQQLPTPSPSRSSGSSEPAAFEAAPLKRARTTRAGRADGEDDEDDPALGKDGKHYLVAGLYWSSTMPMQKRSLRAASDDAEMTESSTPNWRSIIPSRSTALPPPIHHALTLLSPSLDDDPIPFRLPFDILRDFWFVEEAKNRKGKGRAGEAAARRDGKGGVKTTEEDIEKREKSKKPEPYRYIGKNVYVGRGPDKAPVPAICACTPPKRAGEMGCGVDCINRFVPRLPTALLLLLFDKAELIMGDGGERVMTANRLMQYCCDPKLCPCGPDECANPPLNKREGVPEGKDGLRVIWTGNRGFGLKTMVSIRQGDFVIEYRGEWHPPIAQIISRDESYRRVLTTYKDKTSYYFMDYDGHEVVDAGQRGNAARFINHSCGPNLEVVRWRLANVEEYQMGLFALHDIPAGTELTYDYGWQDFAALAPPAASLPSSLPTPAPASSSTPIPTTTTASASSESTILLSTGTAIDPSHQRCYCGAAECSGFLGGRAKGKSKKKAKSKAVVEVNPVEEEQDKGKRRKELGFVQAKIRVVDHQCRASSGVGVTPMRSGREAARRANQKLAASGGGGGRREP</sequence>
<dbReference type="SMART" id="SM00317">
    <property type="entry name" value="SET"/>
    <property type="match status" value="1"/>
</dbReference>
<dbReference type="GO" id="GO:0005694">
    <property type="term" value="C:chromosome"/>
    <property type="evidence" value="ECO:0007669"/>
    <property type="project" value="UniProtKB-SubCell"/>
</dbReference>
<evidence type="ECO:0000256" key="1">
    <source>
        <dbReference type="ARBA" id="ARBA00004123"/>
    </source>
</evidence>
<evidence type="ECO:0000313" key="11">
    <source>
        <dbReference type="EMBL" id="GEM08117.1"/>
    </source>
</evidence>
<feature type="region of interest" description="Disordered" evidence="8">
    <location>
        <begin position="166"/>
        <end position="188"/>
    </location>
</feature>
<name>A0A511KCM2_RHOTO</name>
<dbReference type="PANTHER" id="PTHR22884">
    <property type="entry name" value="SET DOMAIN PROTEINS"/>
    <property type="match status" value="1"/>
</dbReference>
<dbReference type="AlphaFoldDB" id="A0A511KCM2"/>
<proteinExistence type="predicted"/>
<accession>A0A511KCM2</accession>
<dbReference type="EMBL" id="BJWK01000004">
    <property type="protein sequence ID" value="GEM08117.1"/>
    <property type="molecule type" value="Genomic_DNA"/>
</dbReference>
<protein>
    <submittedName>
        <fullName evidence="11">Histone-lysine N-methyltransferase ASH1L</fullName>
    </submittedName>
</protein>
<gene>
    <name evidence="11" type="ORF">Rt10032_c04g2134</name>
</gene>
<evidence type="ECO:0000259" key="10">
    <source>
        <dbReference type="PROSITE" id="PS50868"/>
    </source>
</evidence>
<dbReference type="InterPro" id="IPR050777">
    <property type="entry name" value="SET2_Histone-Lys_MeTrsfase"/>
</dbReference>
<feature type="compositionally biased region" description="Basic and acidic residues" evidence="8">
    <location>
        <begin position="75"/>
        <end position="86"/>
    </location>
</feature>
<dbReference type="GO" id="GO:0005634">
    <property type="term" value="C:nucleus"/>
    <property type="evidence" value="ECO:0007669"/>
    <property type="project" value="UniProtKB-SubCell"/>
</dbReference>
<feature type="compositionally biased region" description="Gly residues" evidence="8">
    <location>
        <begin position="656"/>
        <end position="665"/>
    </location>
</feature>
<dbReference type="Gene3D" id="2.170.270.10">
    <property type="entry name" value="SET domain"/>
    <property type="match status" value="1"/>
</dbReference>
<feature type="region of interest" description="Disordered" evidence="8">
    <location>
        <begin position="631"/>
        <end position="665"/>
    </location>
</feature>
<dbReference type="SUPFAM" id="SSF82199">
    <property type="entry name" value="SET domain"/>
    <property type="match status" value="1"/>
</dbReference>
<evidence type="ECO:0000313" key="12">
    <source>
        <dbReference type="Proteomes" id="UP000321518"/>
    </source>
</evidence>
<dbReference type="Proteomes" id="UP000321518">
    <property type="component" value="Unassembled WGS sequence"/>
</dbReference>
<feature type="region of interest" description="Disordered" evidence="8">
    <location>
        <begin position="1"/>
        <end position="145"/>
    </location>
</feature>